<accession>A0A7C6Z683</accession>
<dbReference type="InterPro" id="IPR016047">
    <property type="entry name" value="M23ase_b-sheet_dom"/>
</dbReference>
<dbReference type="CDD" id="cd12797">
    <property type="entry name" value="M23_peptidase"/>
    <property type="match status" value="1"/>
</dbReference>
<evidence type="ECO:0000313" key="4">
    <source>
        <dbReference type="Proteomes" id="UP000553059"/>
    </source>
</evidence>
<dbReference type="Pfam" id="PF01551">
    <property type="entry name" value="Peptidase_M23"/>
    <property type="match status" value="1"/>
</dbReference>
<sequence length="171" mass="19228">MRRWKGLTAIFIIGITFFGIRALMLNAQEESKNTYAQKELSSKTVEDFPSPIQGKPLRVAGEYNSEELETTLFHSGTDYAQAEGAVIRVKHAGRVTYAGPDPFLGHKVEVDCGEDWSVIYGGLKNLRVKEGDWLEVDQAIGQIGYYPDIFGNIEQTHLHYEVWHGDLVQVP</sequence>
<dbReference type="InterPro" id="IPR050570">
    <property type="entry name" value="Cell_wall_metabolism_enzyme"/>
</dbReference>
<dbReference type="SUPFAM" id="SSF51261">
    <property type="entry name" value="Duplicated hybrid motif"/>
    <property type="match status" value="1"/>
</dbReference>
<dbReference type="Proteomes" id="UP000553059">
    <property type="component" value="Unassembled WGS sequence"/>
</dbReference>
<dbReference type="Gene3D" id="2.70.70.10">
    <property type="entry name" value="Glucose Permease (Domain IIA)"/>
    <property type="match status" value="1"/>
</dbReference>
<protein>
    <submittedName>
        <fullName evidence="3">M23 family metallopeptidase</fullName>
    </submittedName>
</protein>
<organism evidence="3 4">
    <name type="scientific">Desulfitobacterium dehalogenans</name>
    <dbReference type="NCBI Taxonomy" id="36854"/>
    <lineage>
        <taxon>Bacteria</taxon>
        <taxon>Bacillati</taxon>
        <taxon>Bacillota</taxon>
        <taxon>Clostridia</taxon>
        <taxon>Eubacteriales</taxon>
        <taxon>Desulfitobacteriaceae</taxon>
        <taxon>Desulfitobacterium</taxon>
    </lineage>
</organism>
<comment type="caution">
    <text evidence="3">The sequence shown here is derived from an EMBL/GenBank/DDBJ whole genome shotgun (WGS) entry which is preliminary data.</text>
</comment>
<feature type="domain" description="M23ase beta-sheet core" evidence="2">
    <location>
        <begin position="73"/>
        <end position="165"/>
    </location>
</feature>
<evidence type="ECO:0000259" key="2">
    <source>
        <dbReference type="Pfam" id="PF01551"/>
    </source>
</evidence>
<dbReference type="PANTHER" id="PTHR21666">
    <property type="entry name" value="PEPTIDASE-RELATED"/>
    <property type="match status" value="1"/>
</dbReference>
<dbReference type="GO" id="GO:0004222">
    <property type="term" value="F:metalloendopeptidase activity"/>
    <property type="evidence" value="ECO:0007669"/>
    <property type="project" value="TreeGrafter"/>
</dbReference>
<dbReference type="AlphaFoldDB" id="A0A7C6Z683"/>
<dbReference type="PANTHER" id="PTHR21666:SF289">
    <property type="entry name" value="L-ALA--D-GLU ENDOPEPTIDASE"/>
    <property type="match status" value="1"/>
</dbReference>
<proteinExistence type="predicted"/>
<dbReference type="EMBL" id="DUTF01000333">
    <property type="protein sequence ID" value="HHY28066.1"/>
    <property type="molecule type" value="Genomic_DNA"/>
</dbReference>
<name>A0A7C6Z683_9FIRM</name>
<dbReference type="InterPro" id="IPR011055">
    <property type="entry name" value="Dup_hybrid_motif"/>
</dbReference>
<reference evidence="3 4" key="1">
    <citation type="journal article" date="2020" name="Biotechnol. Biofuels">
        <title>New insights from the biogas microbiome by comprehensive genome-resolved metagenomics of nearly 1600 species originating from multiple anaerobic digesters.</title>
        <authorList>
            <person name="Campanaro S."/>
            <person name="Treu L."/>
            <person name="Rodriguez-R L.M."/>
            <person name="Kovalovszki A."/>
            <person name="Ziels R.M."/>
            <person name="Maus I."/>
            <person name="Zhu X."/>
            <person name="Kougias P.G."/>
            <person name="Basile A."/>
            <person name="Luo G."/>
            <person name="Schluter A."/>
            <person name="Konstantinidis K.T."/>
            <person name="Angelidaki I."/>
        </authorList>
    </citation>
    <scope>NUCLEOTIDE SEQUENCE [LARGE SCALE GENOMIC DNA]</scope>
    <source>
        <strain evidence="3">AS05jafATM_4</strain>
    </source>
</reference>
<keyword evidence="1" id="KW-0732">Signal</keyword>
<evidence type="ECO:0000256" key="1">
    <source>
        <dbReference type="ARBA" id="ARBA00022729"/>
    </source>
</evidence>
<evidence type="ECO:0000313" key="3">
    <source>
        <dbReference type="EMBL" id="HHY28066.1"/>
    </source>
</evidence>
<gene>
    <name evidence="3" type="ORF">GX523_15225</name>
</gene>